<dbReference type="AlphaFoldDB" id="A0A3A9JNS5"/>
<dbReference type="InParanoid" id="A0A3A9JNS5"/>
<evidence type="ECO:0000313" key="1">
    <source>
        <dbReference type="EMBL" id="RKK02268.1"/>
    </source>
</evidence>
<reference evidence="1 2" key="1">
    <citation type="submission" date="2018-09" db="EMBL/GenBank/DDBJ databases">
        <title>Roseomonas sp. nov., isolated from feces of Tibetan antelopes in the Qinghai-Tibet plateau, China.</title>
        <authorList>
            <person name="Tian Z."/>
        </authorList>
    </citation>
    <scope>NUCLEOTIDE SEQUENCE [LARGE SCALE GENOMIC DNA]</scope>
    <source>
        <strain evidence="1 2">Z24</strain>
    </source>
</reference>
<organism evidence="1 2">
    <name type="scientific">Teichococcus wenyumeiae</name>
    <dbReference type="NCBI Taxonomy" id="2478470"/>
    <lineage>
        <taxon>Bacteria</taxon>
        <taxon>Pseudomonadati</taxon>
        <taxon>Pseudomonadota</taxon>
        <taxon>Alphaproteobacteria</taxon>
        <taxon>Acetobacterales</taxon>
        <taxon>Roseomonadaceae</taxon>
        <taxon>Roseomonas</taxon>
    </lineage>
</organism>
<feature type="non-terminal residue" evidence="1">
    <location>
        <position position="84"/>
    </location>
</feature>
<dbReference type="EMBL" id="RAQU01000168">
    <property type="protein sequence ID" value="RKK02268.1"/>
    <property type="molecule type" value="Genomic_DNA"/>
</dbReference>
<evidence type="ECO:0000313" key="2">
    <source>
        <dbReference type="Proteomes" id="UP000278036"/>
    </source>
</evidence>
<sequence>MTAAPEAALLSLATEARRTARGDPFANPALSAALALSRRLDDGGLTLAKMAEMVAALGRAAFHDRAAGLARKTGLAGAAPADAA</sequence>
<name>A0A3A9JNS5_9PROT</name>
<gene>
    <name evidence="1" type="ORF">D6Z83_20705</name>
</gene>
<comment type="caution">
    <text evidence="1">The sequence shown here is derived from an EMBL/GenBank/DDBJ whole genome shotgun (WGS) entry which is preliminary data.</text>
</comment>
<protein>
    <submittedName>
        <fullName evidence="1">Uncharacterized protein</fullName>
    </submittedName>
</protein>
<dbReference type="RefSeq" id="WP_147426162.1">
    <property type="nucleotide sequence ID" value="NZ_RAQU01000168.1"/>
</dbReference>
<dbReference type="Proteomes" id="UP000278036">
    <property type="component" value="Unassembled WGS sequence"/>
</dbReference>
<proteinExistence type="predicted"/>
<accession>A0A3A9JNS5</accession>